<evidence type="ECO:0000259" key="6">
    <source>
        <dbReference type="SMART" id="SM00226"/>
    </source>
</evidence>
<dbReference type="PRINTS" id="PR00719">
    <property type="entry name" value="LMWPTPASE"/>
</dbReference>
<dbReference type="InterPro" id="IPR050438">
    <property type="entry name" value="LMW_PTPase"/>
</dbReference>
<evidence type="ECO:0000256" key="1">
    <source>
        <dbReference type="ARBA" id="ARBA00011063"/>
    </source>
</evidence>
<gene>
    <name evidence="7" type="ORF">CJD36_003830</name>
</gene>
<dbReference type="InterPro" id="IPR036196">
    <property type="entry name" value="Ptyr_pPase_sf"/>
</dbReference>
<dbReference type="GO" id="GO:0004725">
    <property type="term" value="F:protein tyrosine phosphatase activity"/>
    <property type="evidence" value="ECO:0007669"/>
    <property type="project" value="UniProtKB-EC"/>
</dbReference>
<comment type="similarity">
    <text evidence="1">Belongs to the low molecular weight phosphotyrosine protein phosphatase family.</text>
</comment>
<dbReference type="OrthoDB" id="9784339at2"/>
<dbReference type="SUPFAM" id="SSF52788">
    <property type="entry name" value="Phosphotyrosine protein phosphatases I"/>
    <property type="match status" value="1"/>
</dbReference>
<feature type="active site" description="Nucleophile" evidence="5">
    <location>
        <position position="7"/>
    </location>
</feature>
<keyword evidence="8" id="KW-1185">Reference proteome</keyword>
<dbReference type="InterPro" id="IPR017867">
    <property type="entry name" value="Tyr_phospatase_low_mol_wt"/>
</dbReference>
<dbReference type="Gene3D" id="3.40.50.2300">
    <property type="match status" value="1"/>
</dbReference>
<organism evidence="7 8">
    <name type="scientific">Flavipsychrobacter stenotrophus</name>
    <dbReference type="NCBI Taxonomy" id="2077091"/>
    <lineage>
        <taxon>Bacteria</taxon>
        <taxon>Pseudomonadati</taxon>
        <taxon>Bacteroidota</taxon>
        <taxon>Chitinophagia</taxon>
        <taxon>Chitinophagales</taxon>
        <taxon>Chitinophagaceae</taxon>
        <taxon>Flavipsychrobacter</taxon>
    </lineage>
</organism>
<reference evidence="7 8" key="1">
    <citation type="submission" date="2018-01" db="EMBL/GenBank/DDBJ databases">
        <title>A novel member of the phylum Bacteroidetes isolated from glacier ice.</title>
        <authorList>
            <person name="Liu Q."/>
            <person name="Xin Y.-H."/>
        </authorList>
    </citation>
    <scope>NUCLEOTIDE SEQUENCE [LARGE SCALE GENOMIC DNA]</scope>
    <source>
        <strain evidence="7 8">RB1R16</strain>
    </source>
</reference>
<dbReference type="RefSeq" id="WP_105037769.1">
    <property type="nucleotide sequence ID" value="NZ_PPSL01000001.1"/>
</dbReference>
<evidence type="ECO:0000256" key="3">
    <source>
        <dbReference type="ARBA" id="ARBA00022801"/>
    </source>
</evidence>
<dbReference type="PANTHER" id="PTHR11717">
    <property type="entry name" value="LOW MOLECULAR WEIGHT PROTEIN TYROSINE PHOSPHATASE"/>
    <property type="match status" value="1"/>
</dbReference>
<dbReference type="PANTHER" id="PTHR11717:SF7">
    <property type="entry name" value="LOW MOLECULAR WEIGHT PHOSPHOTYROSINE PROTEIN PHOSPHATASE"/>
    <property type="match status" value="1"/>
</dbReference>
<name>A0A2S7T271_9BACT</name>
<keyword evidence="4" id="KW-0904">Protein phosphatase</keyword>
<dbReference type="Proteomes" id="UP000239872">
    <property type="component" value="Unassembled WGS sequence"/>
</dbReference>
<feature type="active site" description="Nucleophile" evidence="5">
    <location>
        <position position="13"/>
    </location>
</feature>
<dbReference type="InterPro" id="IPR023485">
    <property type="entry name" value="Ptyr_pPase"/>
</dbReference>
<evidence type="ECO:0000313" key="7">
    <source>
        <dbReference type="EMBL" id="PQJ12885.1"/>
    </source>
</evidence>
<evidence type="ECO:0000313" key="8">
    <source>
        <dbReference type="Proteomes" id="UP000239872"/>
    </source>
</evidence>
<dbReference type="EMBL" id="PPSL01000001">
    <property type="protein sequence ID" value="PQJ12885.1"/>
    <property type="molecule type" value="Genomic_DNA"/>
</dbReference>
<proteinExistence type="inferred from homology"/>
<dbReference type="SMART" id="SM00226">
    <property type="entry name" value="LMWPc"/>
    <property type="match status" value="1"/>
</dbReference>
<comment type="caution">
    <text evidence="7">The sequence shown here is derived from an EMBL/GenBank/DDBJ whole genome shotgun (WGS) entry which is preliminary data.</text>
</comment>
<sequence length="150" mass="16886">MKILMVCLGNICRSPIAEGVLRHKVKEHGLDWTVESAGTNSYHTGEAPHKYSQKVCLEHGIDISGQRARTFTKNDFDTYDVIYAFAGDVVADIRKIAGNAEMSKVKYFLNELHPGKNESVPDPWYGDESGYLPVYQLIDETCNAIIEKYK</sequence>
<feature type="domain" description="Phosphotyrosine protein phosphatase I" evidence="6">
    <location>
        <begin position="1"/>
        <end position="148"/>
    </location>
</feature>
<dbReference type="Pfam" id="PF01451">
    <property type="entry name" value="LMWPc"/>
    <property type="match status" value="1"/>
</dbReference>
<evidence type="ECO:0000256" key="4">
    <source>
        <dbReference type="ARBA" id="ARBA00022912"/>
    </source>
</evidence>
<feature type="active site" description="Proton donor" evidence="5">
    <location>
        <position position="122"/>
    </location>
</feature>
<protein>
    <recommendedName>
        <fullName evidence="2">protein-tyrosine-phosphatase</fullName>
        <ecNumber evidence="2">3.1.3.48</ecNumber>
    </recommendedName>
</protein>
<dbReference type="EC" id="3.1.3.48" evidence="2"/>
<keyword evidence="3" id="KW-0378">Hydrolase</keyword>
<accession>A0A2S7T271</accession>
<dbReference type="CDD" id="cd16343">
    <property type="entry name" value="LMWPTP"/>
    <property type="match status" value="1"/>
</dbReference>
<dbReference type="AlphaFoldDB" id="A0A2S7T271"/>
<evidence type="ECO:0000256" key="2">
    <source>
        <dbReference type="ARBA" id="ARBA00013064"/>
    </source>
</evidence>
<evidence type="ECO:0000256" key="5">
    <source>
        <dbReference type="PIRSR" id="PIRSR617867-1"/>
    </source>
</evidence>